<evidence type="ECO:0000313" key="2">
    <source>
        <dbReference type="EMBL" id="CPR18811.1"/>
    </source>
</evidence>
<dbReference type="KEGG" id="fiy:BN1229_v1_1877"/>
<gene>
    <name evidence="2" type="ORF">YBN1229_v1_1877</name>
</gene>
<dbReference type="OrthoDB" id="7861438at2"/>
<dbReference type="RefSeq" id="WP_139165278.1">
    <property type="nucleotide sequence ID" value="NZ_LN829118.1"/>
</dbReference>
<keyword evidence="1" id="KW-0472">Membrane</keyword>
<protein>
    <submittedName>
        <fullName evidence="2">Uncharacterized protein</fullName>
    </submittedName>
</protein>
<keyword evidence="1" id="KW-1133">Transmembrane helix</keyword>
<dbReference type="KEGG" id="fil:BN1229_v1_1874"/>
<feature type="transmembrane region" description="Helical" evidence="1">
    <location>
        <begin position="37"/>
        <end position="59"/>
    </location>
</feature>
<reference evidence="3" key="1">
    <citation type="submission" date="2015-02" db="EMBL/GenBank/DDBJ databases">
        <authorList>
            <person name="Chooi Y.-H."/>
        </authorList>
    </citation>
    <scope>NUCLEOTIDE SEQUENCE [LARGE SCALE GENOMIC DNA]</scope>
    <source>
        <strain evidence="3">strain Y</strain>
    </source>
</reference>
<dbReference type="EMBL" id="LN829119">
    <property type="protein sequence ID" value="CPR18811.1"/>
    <property type="molecule type" value="Genomic_DNA"/>
</dbReference>
<feature type="transmembrane region" description="Helical" evidence="1">
    <location>
        <begin position="96"/>
        <end position="121"/>
    </location>
</feature>
<keyword evidence="1" id="KW-0812">Transmembrane</keyword>
<proteinExistence type="predicted"/>
<sequence length="124" mass="13599">MLKRIHYLAGVSVGRACGFGFLGLATTVVGLSDQMDLALSAGGFLSLIACLTLALKALYADKRPYKNTELWLMLEPNERPHAAIAQQIISAARRQAFYCFAHYAAWLAAGMLVASLLWRILTLR</sequence>
<evidence type="ECO:0000256" key="1">
    <source>
        <dbReference type="SAM" id="Phobius"/>
    </source>
</evidence>
<organism evidence="2 3">
    <name type="scientific">Candidatus Filomicrobium marinum</name>
    <dbReference type="NCBI Taxonomy" id="1608628"/>
    <lineage>
        <taxon>Bacteria</taxon>
        <taxon>Pseudomonadati</taxon>
        <taxon>Pseudomonadota</taxon>
        <taxon>Alphaproteobacteria</taxon>
        <taxon>Hyphomicrobiales</taxon>
        <taxon>Hyphomicrobiaceae</taxon>
        <taxon>Filomicrobium</taxon>
    </lineage>
</organism>
<dbReference type="Proteomes" id="UP000033187">
    <property type="component" value="Chromosome 1"/>
</dbReference>
<accession>A0A0D6JEL4</accession>
<dbReference type="AlphaFoldDB" id="A0A0D6JEL4"/>
<feature type="transmembrane region" description="Helical" evidence="1">
    <location>
        <begin position="7"/>
        <end position="31"/>
    </location>
</feature>
<evidence type="ECO:0000313" key="3">
    <source>
        <dbReference type="Proteomes" id="UP000033187"/>
    </source>
</evidence>
<name>A0A0D6JEL4_9HYPH</name>
<keyword evidence="3" id="KW-1185">Reference proteome</keyword>